<gene>
    <name evidence="2" type="ORF">H0H10_02905</name>
</gene>
<reference evidence="2" key="1">
    <citation type="submission" date="2020-09" db="EMBL/GenBank/DDBJ databases">
        <title>Streptomyces grisecoloratus sp. nov., isolated from cotton soil.</title>
        <authorList>
            <person name="Xing L."/>
        </authorList>
    </citation>
    <scope>NUCLEOTIDE SEQUENCE</scope>
    <source>
        <strain evidence="2">TRM S81-3</strain>
    </source>
</reference>
<evidence type="ECO:0000313" key="3">
    <source>
        <dbReference type="Proteomes" id="UP000621210"/>
    </source>
</evidence>
<proteinExistence type="predicted"/>
<dbReference type="AlphaFoldDB" id="A0A926KWH9"/>
<name>A0A926KWH9_9ACTN</name>
<dbReference type="RefSeq" id="WP_188179194.1">
    <property type="nucleotide sequence ID" value="NZ_JACVQF010000101.1"/>
</dbReference>
<feature type="region of interest" description="Disordered" evidence="1">
    <location>
        <begin position="82"/>
        <end position="103"/>
    </location>
</feature>
<organism evidence="2 3">
    <name type="scientific">Streptomyces griseicoloratus</name>
    <dbReference type="NCBI Taxonomy" id="2752516"/>
    <lineage>
        <taxon>Bacteria</taxon>
        <taxon>Bacillati</taxon>
        <taxon>Actinomycetota</taxon>
        <taxon>Actinomycetes</taxon>
        <taxon>Kitasatosporales</taxon>
        <taxon>Streptomycetaceae</taxon>
        <taxon>Streptomyces</taxon>
    </lineage>
</organism>
<keyword evidence="3" id="KW-1185">Reference proteome</keyword>
<sequence>MSEEPGVTTRCTVTYNGVKVPWSIRFDEPAGDLKPYEITNAGQAVLTAKSVYGNFWREYNRVSKHYVAERCRTSFSSHTARTPVTAVGTPRSPTARPGGSMFR</sequence>
<evidence type="ECO:0000256" key="1">
    <source>
        <dbReference type="SAM" id="MobiDB-lite"/>
    </source>
</evidence>
<dbReference type="Proteomes" id="UP000621210">
    <property type="component" value="Unassembled WGS sequence"/>
</dbReference>
<protein>
    <submittedName>
        <fullName evidence="2">Uncharacterized protein</fullName>
    </submittedName>
</protein>
<evidence type="ECO:0000313" key="2">
    <source>
        <dbReference type="EMBL" id="MBD0418127.1"/>
    </source>
</evidence>
<comment type="caution">
    <text evidence="2">The sequence shown here is derived from an EMBL/GenBank/DDBJ whole genome shotgun (WGS) entry which is preliminary data.</text>
</comment>
<dbReference type="EMBL" id="JACVQF010000101">
    <property type="protein sequence ID" value="MBD0418127.1"/>
    <property type="molecule type" value="Genomic_DNA"/>
</dbReference>
<accession>A0A926KWH9</accession>
<reference evidence="2" key="2">
    <citation type="submission" date="2020-09" db="EMBL/GenBank/DDBJ databases">
        <authorList>
            <person name="Luo X."/>
        </authorList>
    </citation>
    <scope>NUCLEOTIDE SEQUENCE</scope>
    <source>
        <strain evidence="2">TRM S81-3</strain>
    </source>
</reference>